<evidence type="ECO:0000313" key="7">
    <source>
        <dbReference type="EMBL" id="AFS77132.1"/>
    </source>
</evidence>
<dbReference type="GO" id="GO:0005886">
    <property type="term" value="C:plasma membrane"/>
    <property type="evidence" value="ECO:0007669"/>
    <property type="project" value="UniProtKB-SubCell"/>
</dbReference>
<evidence type="ECO:0000256" key="1">
    <source>
        <dbReference type="ARBA" id="ARBA00004651"/>
    </source>
</evidence>
<dbReference type="AlphaFoldDB" id="K0AWJ3"/>
<dbReference type="KEGG" id="cad:Curi_c00500"/>
<feature type="transmembrane region" description="Helical" evidence="6">
    <location>
        <begin position="137"/>
        <end position="155"/>
    </location>
</feature>
<keyword evidence="2" id="KW-1003">Cell membrane</keyword>
<proteinExistence type="predicted"/>
<reference evidence="7 8" key="1">
    <citation type="journal article" date="2012" name="PLoS ONE">
        <title>The purine-utilizing bacterium Clostridium acidurici 9a: a genome-guided metabolic reconsideration.</title>
        <authorList>
            <person name="Hartwich K."/>
            <person name="Poehlein A."/>
            <person name="Daniel R."/>
        </authorList>
    </citation>
    <scope>NUCLEOTIDE SEQUENCE [LARGE SCALE GENOMIC DNA]</scope>
    <source>
        <strain evidence="8">ATCC 7906 / DSM 604 / BCRC 14475 / CIP 104303 / KCTC 5404 / NCIMB 10678 / 9a</strain>
    </source>
</reference>
<evidence type="ECO:0000256" key="6">
    <source>
        <dbReference type="SAM" id="Phobius"/>
    </source>
</evidence>
<comment type="subcellular location">
    <subcellularLocation>
        <location evidence="1">Cell membrane</location>
        <topology evidence="1">Multi-pass membrane protein</topology>
    </subcellularLocation>
</comment>
<dbReference type="HOGENOM" id="CLU_093455_1_0_9"/>
<name>K0AWJ3_GOTA9</name>
<keyword evidence="3 6" id="KW-0812">Transmembrane</keyword>
<keyword evidence="5 6" id="KW-0472">Membrane</keyword>
<accession>K0AWJ3</accession>
<dbReference type="OrthoDB" id="1653617at2"/>
<protein>
    <recommendedName>
        <fullName evidence="9">FUSC family protein</fullName>
    </recommendedName>
</protein>
<keyword evidence="4 6" id="KW-1133">Transmembrane helix</keyword>
<feature type="transmembrane region" description="Helical" evidence="6">
    <location>
        <begin position="81"/>
        <end position="103"/>
    </location>
</feature>
<sequence>MARVGMRNFKTAIAVAICLIVLKFVGVENPFFSCMTAIYTMQTDFSTSLKMGSYRLFGTIFGSIIGSIFAVIAYKYLPMDIVFIEALVIPIGIMLIIHILTMLKLKDTVLISCVVFLAIMINVEGNVMPKSYAIDRTLSTIFGAAVALLVNRFIYPYKVNENSVETE</sequence>
<dbReference type="eggNOG" id="COG4129">
    <property type="taxonomic scope" value="Bacteria"/>
</dbReference>
<evidence type="ECO:0000256" key="3">
    <source>
        <dbReference type="ARBA" id="ARBA00022692"/>
    </source>
</evidence>
<keyword evidence="8" id="KW-1185">Reference proteome</keyword>
<evidence type="ECO:0000256" key="2">
    <source>
        <dbReference type="ARBA" id="ARBA00022475"/>
    </source>
</evidence>
<organism evidence="7 8">
    <name type="scientific">Gottschalkia acidurici (strain ATCC 7906 / DSM 604 / BCRC 14475 / CIP 104303 / KCTC 5404 / NCIMB 10678 / 9a)</name>
    <name type="common">Clostridium acidurici</name>
    <dbReference type="NCBI Taxonomy" id="1128398"/>
    <lineage>
        <taxon>Bacteria</taxon>
        <taxon>Bacillati</taxon>
        <taxon>Bacillota</taxon>
        <taxon>Tissierellia</taxon>
        <taxon>Tissierellales</taxon>
        <taxon>Gottschalkiaceae</taxon>
        <taxon>Gottschalkia</taxon>
    </lineage>
</organism>
<feature type="transmembrane region" description="Helical" evidence="6">
    <location>
        <begin position="54"/>
        <end position="74"/>
    </location>
</feature>
<dbReference type="Pfam" id="PF06081">
    <property type="entry name" value="ArAE_1"/>
    <property type="match status" value="1"/>
</dbReference>
<dbReference type="RefSeq" id="WP_014966269.1">
    <property type="nucleotide sequence ID" value="NC_018664.1"/>
</dbReference>
<dbReference type="Proteomes" id="UP000006094">
    <property type="component" value="Chromosome"/>
</dbReference>
<evidence type="ECO:0008006" key="9">
    <source>
        <dbReference type="Google" id="ProtNLM"/>
    </source>
</evidence>
<evidence type="ECO:0000256" key="5">
    <source>
        <dbReference type="ARBA" id="ARBA00023136"/>
    </source>
</evidence>
<dbReference type="EMBL" id="CP003326">
    <property type="protein sequence ID" value="AFS77132.1"/>
    <property type="molecule type" value="Genomic_DNA"/>
</dbReference>
<gene>
    <name evidence="7" type="ordered locus">Curi_c00500</name>
</gene>
<evidence type="ECO:0000313" key="8">
    <source>
        <dbReference type="Proteomes" id="UP000006094"/>
    </source>
</evidence>
<feature type="transmembrane region" description="Helical" evidence="6">
    <location>
        <begin position="109"/>
        <end position="125"/>
    </location>
</feature>
<dbReference type="InterPro" id="IPR010343">
    <property type="entry name" value="ArAE_1"/>
</dbReference>
<evidence type="ECO:0000256" key="4">
    <source>
        <dbReference type="ARBA" id="ARBA00022989"/>
    </source>
</evidence>